<reference evidence="8 9" key="1">
    <citation type="journal article" date="2007" name="Nature">
        <title>Genome of the marsupial Monodelphis domestica reveals innovation in non-coding sequences.</title>
        <authorList>
            <person name="Mikkelsen T.S."/>
            <person name="Wakefield M.J."/>
            <person name="Aken B."/>
            <person name="Amemiya C.T."/>
            <person name="Chang J.L."/>
            <person name="Duke S."/>
            <person name="Garber M."/>
            <person name="Gentles A.J."/>
            <person name="Goodstadt L."/>
            <person name="Heger A."/>
            <person name="Jurka J."/>
            <person name="Kamal M."/>
            <person name="Mauceli E."/>
            <person name="Searle S.M."/>
            <person name="Sharpe T."/>
            <person name="Baker M.L."/>
            <person name="Batzer M.A."/>
            <person name="Benos P.V."/>
            <person name="Belov K."/>
            <person name="Clamp M."/>
            <person name="Cook A."/>
            <person name="Cuff J."/>
            <person name="Das R."/>
            <person name="Davidow L."/>
            <person name="Deakin J.E."/>
            <person name="Fazzari M.J."/>
            <person name="Glass J.L."/>
            <person name="Grabherr M."/>
            <person name="Greally J.M."/>
            <person name="Gu W."/>
            <person name="Hore T.A."/>
            <person name="Huttley G.A."/>
            <person name="Kleber M."/>
            <person name="Jirtle R.L."/>
            <person name="Koina E."/>
            <person name="Lee J.T."/>
            <person name="Mahony S."/>
            <person name="Marra M.A."/>
            <person name="Miller R.D."/>
            <person name="Nicholls R.D."/>
            <person name="Oda M."/>
            <person name="Papenfuss A.T."/>
            <person name="Parra Z.E."/>
            <person name="Pollock D.D."/>
            <person name="Ray D.A."/>
            <person name="Schein J.E."/>
            <person name="Speed T.P."/>
            <person name="Thompson K."/>
            <person name="VandeBerg J.L."/>
            <person name="Wade C.M."/>
            <person name="Walker J.A."/>
            <person name="Waters P.D."/>
            <person name="Webber C."/>
            <person name="Weidman J.R."/>
            <person name="Xie X."/>
            <person name="Zody M.C."/>
            <person name="Baldwin J."/>
            <person name="Abdouelleil A."/>
            <person name="Abdulkadir J."/>
            <person name="Abebe A."/>
            <person name="Abera B."/>
            <person name="Abreu J."/>
            <person name="Acer S.C."/>
            <person name="Aftuck L."/>
            <person name="Alexander A."/>
            <person name="An P."/>
            <person name="Anderson E."/>
            <person name="Anderson S."/>
            <person name="Arachi H."/>
            <person name="Azer M."/>
            <person name="Bachantsang P."/>
            <person name="Barry A."/>
            <person name="Bayul T."/>
            <person name="Berlin A."/>
            <person name="Bessette D."/>
            <person name="Bloom T."/>
            <person name="Bloom T."/>
            <person name="Boguslavskiy L."/>
            <person name="Bonnet C."/>
            <person name="Boukhgalter B."/>
            <person name="Bourzgui I."/>
            <person name="Brown A."/>
            <person name="Cahill P."/>
            <person name="Channer S."/>
            <person name="Cheshatsang Y."/>
            <person name="Chuda L."/>
            <person name="Citroen M."/>
            <person name="Collymore A."/>
            <person name="Cooke P."/>
            <person name="Costello M."/>
            <person name="D'Aco K."/>
            <person name="Daza R."/>
            <person name="De Haan G."/>
            <person name="DeGray S."/>
            <person name="DeMaso C."/>
            <person name="Dhargay N."/>
            <person name="Dooley K."/>
            <person name="Dooley E."/>
            <person name="Doricent M."/>
            <person name="Dorje P."/>
            <person name="Dorjee K."/>
            <person name="Dupes A."/>
            <person name="Elong R."/>
            <person name="Falk J."/>
            <person name="Farina A."/>
            <person name="Faro S."/>
            <person name="Ferguson D."/>
            <person name="Fisher S."/>
            <person name="Foley C.D."/>
            <person name="Franke A."/>
            <person name="Friedrich D."/>
            <person name="Gadbois L."/>
            <person name="Gearin G."/>
            <person name="Gearin C.R."/>
            <person name="Giannoukos G."/>
            <person name="Goode T."/>
            <person name="Graham J."/>
            <person name="Grandbois E."/>
            <person name="Grewal S."/>
            <person name="Gyaltsen K."/>
            <person name="Hafez N."/>
            <person name="Hagos B."/>
            <person name="Hall J."/>
            <person name="Henson C."/>
            <person name="Hollinger A."/>
            <person name="Honan T."/>
            <person name="Huard M.D."/>
            <person name="Hughes L."/>
            <person name="Hurhula B."/>
            <person name="Husby M.E."/>
            <person name="Kamat A."/>
            <person name="Kanga B."/>
            <person name="Kashin S."/>
            <person name="Khazanovich D."/>
            <person name="Kisner P."/>
            <person name="Lance K."/>
            <person name="Lara M."/>
            <person name="Lee W."/>
            <person name="Lennon N."/>
            <person name="Letendre F."/>
            <person name="LeVine R."/>
            <person name="Lipovsky A."/>
            <person name="Liu X."/>
            <person name="Liu J."/>
            <person name="Liu S."/>
            <person name="Lokyitsang T."/>
            <person name="Lokyitsang Y."/>
            <person name="Lubonja R."/>
            <person name="Lui A."/>
            <person name="MacDonald P."/>
            <person name="Magnisalis V."/>
            <person name="Maru K."/>
            <person name="Matthews C."/>
            <person name="McCusker W."/>
            <person name="McDonough S."/>
            <person name="Mehta T."/>
            <person name="Meldrim J."/>
            <person name="Meneus L."/>
            <person name="Mihai O."/>
            <person name="Mihalev A."/>
            <person name="Mihova T."/>
            <person name="Mittelman R."/>
            <person name="Mlenga V."/>
            <person name="Montmayeur A."/>
            <person name="Mulrain L."/>
            <person name="Navidi A."/>
            <person name="Naylor J."/>
            <person name="Negash T."/>
            <person name="Nguyen T."/>
            <person name="Nguyen N."/>
            <person name="Nicol R."/>
            <person name="Norbu C."/>
            <person name="Norbu N."/>
            <person name="Novod N."/>
            <person name="O'Neill B."/>
            <person name="Osman S."/>
            <person name="Markiewicz E."/>
            <person name="Oyono O.L."/>
            <person name="Patti C."/>
            <person name="Phunkhang P."/>
            <person name="Pierre F."/>
            <person name="Priest M."/>
            <person name="Raghuraman S."/>
            <person name="Rege F."/>
            <person name="Reyes R."/>
            <person name="Rise C."/>
            <person name="Rogov P."/>
            <person name="Ross K."/>
            <person name="Ryan E."/>
            <person name="Settipalli S."/>
            <person name="Shea T."/>
            <person name="Sherpa N."/>
            <person name="Shi L."/>
            <person name="Shih D."/>
            <person name="Sparrow T."/>
            <person name="Spaulding J."/>
            <person name="Stalker J."/>
            <person name="Stange-Thomann N."/>
            <person name="Stavropoulos S."/>
            <person name="Stone C."/>
            <person name="Strader C."/>
            <person name="Tesfaye S."/>
            <person name="Thomson T."/>
            <person name="Thoulutsang Y."/>
            <person name="Thoulutsang D."/>
            <person name="Topham K."/>
            <person name="Topping I."/>
            <person name="Tsamla T."/>
            <person name="Vassiliev H."/>
            <person name="Vo A."/>
            <person name="Wangchuk T."/>
            <person name="Wangdi T."/>
            <person name="Weiand M."/>
            <person name="Wilkinson J."/>
            <person name="Wilson A."/>
            <person name="Yadav S."/>
            <person name="Young G."/>
            <person name="Yu Q."/>
            <person name="Zembek L."/>
            <person name="Zhong D."/>
            <person name="Zimmer A."/>
            <person name="Zwirko Z."/>
            <person name="Jaffe D.B."/>
            <person name="Alvarez P."/>
            <person name="Brockman W."/>
            <person name="Butler J."/>
            <person name="Chin C."/>
            <person name="Gnerre S."/>
            <person name="MacCallum I."/>
            <person name="Graves J.A."/>
            <person name="Ponting C.P."/>
            <person name="Breen M."/>
            <person name="Samollow P.B."/>
            <person name="Lander E.S."/>
            <person name="Lindblad-Toh K."/>
        </authorList>
    </citation>
    <scope>NUCLEOTIDE SEQUENCE [LARGE SCALE GENOMIC DNA]</scope>
</reference>
<dbReference type="InParanoid" id="A0A5F8G893"/>
<dbReference type="STRING" id="13616.ENSMODP00000043695"/>
<gene>
    <name evidence="8" type="primary">TMCO5A</name>
</gene>
<dbReference type="PANTHER" id="PTHR22422:SF7">
    <property type="entry name" value="TRANSMEMBRANE AND COILED-COIL DOMAIN-CONTAINING PROTEIN 5A"/>
    <property type="match status" value="1"/>
</dbReference>
<evidence type="ECO:0000256" key="6">
    <source>
        <dbReference type="SAM" id="Coils"/>
    </source>
</evidence>
<name>A0A5F8G893_MONDO</name>
<evidence type="ECO:0000256" key="5">
    <source>
        <dbReference type="ARBA" id="ARBA00023136"/>
    </source>
</evidence>
<evidence type="ECO:0000313" key="8">
    <source>
        <dbReference type="Ensembl" id="ENSMODP00000043695.1"/>
    </source>
</evidence>
<protein>
    <submittedName>
        <fullName evidence="8">Transmembrane and coiled-coil domains 5A</fullName>
    </submittedName>
</protein>
<dbReference type="InterPro" id="IPR026617">
    <property type="entry name" value="SMCO2/5"/>
</dbReference>
<dbReference type="GO" id="GO:0016020">
    <property type="term" value="C:membrane"/>
    <property type="evidence" value="ECO:0007669"/>
    <property type="project" value="UniProtKB-SubCell"/>
</dbReference>
<sequence>MIKVKRIDGVMETTNMNLNRLQEIVEARRTWHAMIHGVTKSDMTQELNNHKRIRLLRYPITRKLLMEEEEQNLSDNESSKKMEILRLEQSKKTLNSLNMDLEKDLQKIDEANQSLLLKIQMEEDVNNRLEDELARLAKLVQEQEKKEQEYTLSDKEQDLKNLKLETSKLEKINEALTQGIVELQSQLSGKTHAPKALLPAEENLSESPEVAKMKMHQAEKSLAEQEKELAKVLDEFESVQQLCEAQAYCIKKYQEALKKMEEEVENRFLEREVSKVLSISSETARPGLTLVDDIQNDAEMVSVEKKRSLFWYKTLGYLFFTILLFTRLQGYLLFHINHVNPDLILDTLPKMMGRSTLYRLRHFLLPFFTLEAEEVLPH</sequence>
<keyword evidence="3 7" id="KW-1133">Transmembrane helix</keyword>
<keyword evidence="2 7" id="KW-0812">Transmembrane</keyword>
<evidence type="ECO:0000256" key="3">
    <source>
        <dbReference type="ARBA" id="ARBA00022989"/>
    </source>
</evidence>
<keyword evidence="4 6" id="KW-0175">Coiled coil</keyword>
<proteinExistence type="predicted"/>
<dbReference type="Proteomes" id="UP000002280">
    <property type="component" value="Chromosome 1"/>
</dbReference>
<evidence type="ECO:0000256" key="4">
    <source>
        <dbReference type="ARBA" id="ARBA00023054"/>
    </source>
</evidence>
<dbReference type="Ensembl" id="ENSMODT00000064651.1">
    <property type="protein sequence ID" value="ENSMODP00000043695.1"/>
    <property type="gene ID" value="ENSMODG00000001174.4"/>
</dbReference>
<dbReference type="Pfam" id="PF14992">
    <property type="entry name" value="TMCO5"/>
    <property type="match status" value="1"/>
</dbReference>
<reference evidence="8" key="2">
    <citation type="submission" date="2025-08" db="UniProtKB">
        <authorList>
            <consortium name="Ensembl"/>
        </authorList>
    </citation>
    <scope>IDENTIFICATION</scope>
</reference>
<accession>A0A5F8G893</accession>
<evidence type="ECO:0000256" key="2">
    <source>
        <dbReference type="ARBA" id="ARBA00022692"/>
    </source>
</evidence>
<feature type="coiled-coil region" evidence="6">
    <location>
        <begin position="215"/>
        <end position="270"/>
    </location>
</feature>
<dbReference type="PANTHER" id="PTHR22422">
    <property type="entry name" value="TRANSMEMBRANE AND COILED-COIL DOMAIN-CONTAINING PROTEIN 5B-RELATED"/>
    <property type="match status" value="1"/>
</dbReference>
<evidence type="ECO:0000256" key="1">
    <source>
        <dbReference type="ARBA" id="ARBA00004167"/>
    </source>
</evidence>
<evidence type="ECO:0000256" key="7">
    <source>
        <dbReference type="SAM" id="Phobius"/>
    </source>
</evidence>
<comment type="subcellular location">
    <subcellularLocation>
        <location evidence="1">Membrane</location>
        <topology evidence="1">Single-pass membrane protein</topology>
    </subcellularLocation>
</comment>
<dbReference type="OMA" id="EREICKG"/>
<dbReference type="Bgee" id="ENSMODG00000001174">
    <property type="expression patterns" value="Expressed in spermatid and 10 other cell types or tissues"/>
</dbReference>
<dbReference type="AlphaFoldDB" id="A0A5F8G893"/>
<dbReference type="GeneTree" id="ENSGT00940000153380"/>
<keyword evidence="9" id="KW-1185">Reference proteome</keyword>
<feature type="coiled-coil region" evidence="6">
    <location>
        <begin position="84"/>
        <end position="172"/>
    </location>
</feature>
<organism evidence="8 9">
    <name type="scientific">Monodelphis domestica</name>
    <name type="common">Gray short-tailed opossum</name>
    <dbReference type="NCBI Taxonomy" id="13616"/>
    <lineage>
        <taxon>Eukaryota</taxon>
        <taxon>Metazoa</taxon>
        <taxon>Chordata</taxon>
        <taxon>Craniata</taxon>
        <taxon>Vertebrata</taxon>
        <taxon>Euteleostomi</taxon>
        <taxon>Mammalia</taxon>
        <taxon>Metatheria</taxon>
        <taxon>Didelphimorphia</taxon>
        <taxon>Didelphidae</taxon>
        <taxon>Monodelphis</taxon>
    </lineage>
</organism>
<reference evidence="8" key="3">
    <citation type="submission" date="2025-09" db="UniProtKB">
        <authorList>
            <consortium name="Ensembl"/>
        </authorList>
    </citation>
    <scope>IDENTIFICATION</scope>
</reference>
<feature type="transmembrane region" description="Helical" evidence="7">
    <location>
        <begin position="315"/>
        <end position="334"/>
    </location>
</feature>
<keyword evidence="5 7" id="KW-0472">Membrane</keyword>
<evidence type="ECO:0000313" key="9">
    <source>
        <dbReference type="Proteomes" id="UP000002280"/>
    </source>
</evidence>